<dbReference type="AlphaFoldDB" id="A0AAN6TGG7"/>
<dbReference type="Proteomes" id="UP001302812">
    <property type="component" value="Unassembled WGS sequence"/>
</dbReference>
<organism evidence="1 2">
    <name type="scientific">Canariomyces notabilis</name>
    <dbReference type="NCBI Taxonomy" id="2074819"/>
    <lineage>
        <taxon>Eukaryota</taxon>
        <taxon>Fungi</taxon>
        <taxon>Dikarya</taxon>
        <taxon>Ascomycota</taxon>
        <taxon>Pezizomycotina</taxon>
        <taxon>Sordariomycetes</taxon>
        <taxon>Sordariomycetidae</taxon>
        <taxon>Sordariales</taxon>
        <taxon>Chaetomiaceae</taxon>
        <taxon>Canariomyces</taxon>
    </lineage>
</organism>
<protein>
    <submittedName>
        <fullName evidence="1">Uncharacterized protein</fullName>
    </submittedName>
</protein>
<keyword evidence="2" id="KW-1185">Reference proteome</keyword>
<comment type="caution">
    <text evidence="1">The sequence shown here is derived from an EMBL/GenBank/DDBJ whole genome shotgun (WGS) entry which is preliminary data.</text>
</comment>
<reference evidence="1" key="2">
    <citation type="submission" date="2023-05" db="EMBL/GenBank/DDBJ databases">
        <authorList>
            <consortium name="Lawrence Berkeley National Laboratory"/>
            <person name="Steindorff A."/>
            <person name="Hensen N."/>
            <person name="Bonometti L."/>
            <person name="Westerberg I."/>
            <person name="Brannstrom I.O."/>
            <person name="Guillou S."/>
            <person name="Cros-Aarteil S."/>
            <person name="Calhoun S."/>
            <person name="Haridas S."/>
            <person name="Kuo A."/>
            <person name="Mondo S."/>
            <person name="Pangilinan J."/>
            <person name="Riley R."/>
            <person name="Labutti K."/>
            <person name="Andreopoulos B."/>
            <person name="Lipzen A."/>
            <person name="Chen C."/>
            <person name="Yanf M."/>
            <person name="Daum C."/>
            <person name="Ng V."/>
            <person name="Clum A."/>
            <person name="Ohm R."/>
            <person name="Martin F."/>
            <person name="Silar P."/>
            <person name="Natvig D."/>
            <person name="Lalanne C."/>
            <person name="Gautier V."/>
            <person name="Ament-Velasquez S.L."/>
            <person name="Kruys A."/>
            <person name="Hutchinson M.I."/>
            <person name="Powell A.J."/>
            <person name="Barry K."/>
            <person name="Miller A.N."/>
            <person name="Grigoriev I.V."/>
            <person name="Debuchy R."/>
            <person name="Gladieux P."/>
            <person name="Thoren M.H."/>
            <person name="Johannesson H."/>
        </authorList>
    </citation>
    <scope>NUCLEOTIDE SEQUENCE</scope>
    <source>
        <strain evidence="1">CBS 508.74</strain>
    </source>
</reference>
<proteinExistence type="predicted"/>
<evidence type="ECO:0000313" key="2">
    <source>
        <dbReference type="Proteomes" id="UP001302812"/>
    </source>
</evidence>
<dbReference type="EMBL" id="MU853338">
    <property type="protein sequence ID" value="KAK4113968.1"/>
    <property type="molecule type" value="Genomic_DNA"/>
</dbReference>
<dbReference type="GeneID" id="89934414"/>
<name>A0AAN6TGG7_9PEZI</name>
<evidence type="ECO:0000313" key="1">
    <source>
        <dbReference type="EMBL" id="KAK4113968.1"/>
    </source>
</evidence>
<sequence>MITALLRHIKLPPLSAEVPCTPSHRHVHHHPRATQTQTAATTNWTASPARPSLACLPAGDLTRPAPGRLLSVPCLLAAGMGMGNNGHRGDRVQGVVCAVVNGRGPCRSPNSTYSGGTRISSGQENCYTTSCEFARTHESQGCLGLNSVFTRSKKQAVYWYFAR</sequence>
<gene>
    <name evidence="1" type="ORF">N656DRAFT_609657</name>
</gene>
<accession>A0AAN6TGG7</accession>
<dbReference type="RefSeq" id="XP_064671538.1">
    <property type="nucleotide sequence ID" value="XM_064810289.1"/>
</dbReference>
<reference evidence="1" key="1">
    <citation type="journal article" date="2023" name="Mol. Phylogenet. Evol.">
        <title>Genome-scale phylogeny and comparative genomics of the fungal order Sordariales.</title>
        <authorList>
            <person name="Hensen N."/>
            <person name="Bonometti L."/>
            <person name="Westerberg I."/>
            <person name="Brannstrom I.O."/>
            <person name="Guillou S."/>
            <person name="Cros-Aarteil S."/>
            <person name="Calhoun S."/>
            <person name="Haridas S."/>
            <person name="Kuo A."/>
            <person name="Mondo S."/>
            <person name="Pangilinan J."/>
            <person name="Riley R."/>
            <person name="LaButti K."/>
            <person name="Andreopoulos B."/>
            <person name="Lipzen A."/>
            <person name="Chen C."/>
            <person name="Yan M."/>
            <person name="Daum C."/>
            <person name="Ng V."/>
            <person name="Clum A."/>
            <person name="Steindorff A."/>
            <person name="Ohm R.A."/>
            <person name="Martin F."/>
            <person name="Silar P."/>
            <person name="Natvig D.O."/>
            <person name="Lalanne C."/>
            <person name="Gautier V."/>
            <person name="Ament-Velasquez S.L."/>
            <person name="Kruys A."/>
            <person name="Hutchinson M.I."/>
            <person name="Powell A.J."/>
            <person name="Barry K."/>
            <person name="Miller A.N."/>
            <person name="Grigoriev I.V."/>
            <person name="Debuchy R."/>
            <person name="Gladieux P."/>
            <person name="Hiltunen Thoren M."/>
            <person name="Johannesson H."/>
        </authorList>
    </citation>
    <scope>NUCLEOTIDE SEQUENCE</scope>
    <source>
        <strain evidence="1">CBS 508.74</strain>
    </source>
</reference>